<protein>
    <recommendedName>
        <fullName evidence="1">AB hydrolase-1 domain-containing protein</fullName>
    </recommendedName>
</protein>
<dbReference type="Gene3D" id="3.40.50.1820">
    <property type="entry name" value="alpha/beta hydrolase"/>
    <property type="match status" value="1"/>
</dbReference>
<feature type="non-terminal residue" evidence="2">
    <location>
        <position position="275"/>
    </location>
</feature>
<dbReference type="InterPro" id="IPR029058">
    <property type="entry name" value="AB_hydrolase_fold"/>
</dbReference>
<dbReference type="InterPro" id="IPR050471">
    <property type="entry name" value="AB_hydrolase"/>
</dbReference>
<feature type="domain" description="AB hydrolase-1" evidence="1">
    <location>
        <begin position="55"/>
        <end position="271"/>
    </location>
</feature>
<accession>A0A0C9UKK1</accession>
<evidence type="ECO:0000313" key="3">
    <source>
        <dbReference type="Proteomes" id="UP000054279"/>
    </source>
</evidence>
<dbReference type="AlphaFoldDB" id="A0A0C9UKK1"/>
<organism evidence="2 3">
    <name type="scientific">Sphaerobolus stellatus (strain SS14)</name>
    <dbReference type="NCBI Taxonomy" id="990650"/>
    <lineage>
        <taxon>Eukaryota</taxon>
        <taxon>Fungi</taxon>
        <taxon>Dikarya</taxon>
        <taxon>Basidiomycota</taxon>
        <taxon>Agaricomycotina</taxon>
        <taxon>Agaricomycetes</taxon>
        <taxon>Phallomycetidae</taxon>
        <taxon>Geastrales</taxon>
        <taxon>Sphaerobolaceae</taxon>
        <taxon>Sphaerobolus</taxon>
    </lineage>
</organism>
<keyword evidence="3" id="KW-1185">Reference proteome</keyword>
<reference evidence="2 3" key="1">
    <citation type="submission" date="2014-06" db="EMBL/GenBank/DDBJ databases">
        <title>Evolutionary Origins and Diversification of the Mycorrhizal Mutualists.</title>
        <authorList>
            <consortium name="DOE Joint Genome Institute"/>
            <consortium name="Mycorrhizal Genomics Consortium"/>
            <person name="Kohler A."/>
            <person name="Kuo A."/>
            <person name="Nagy L.G."/>
            <person name="Floudas D."/>
            <person name="Copeland A."/>
            <person name="Barry K.W."/>
            <person name="Cichocki N."/>
            <person name="Veneault-Fourrey C."/>
            <person name="LaButti K."/>
            <person name="Lindquist E.A."/>
            <person name="Lipzen A."/>
            <person name="Lundell T."/>
            <person name="Morin E."/>
            <person name="Murat C."/>
            <person name="Riley R."/>
            <person name="Ohm R."/>
            <person name="Sun H."/>
            <person name="Tunlid A."/>
            <person name="Henrissat B."/>
            <person name="Grigoriev I.V."/>
            <person name="Hibbett D.S."/>
            <person name="Martin F."/>
        </authorList>
    </citation>
    <scope>NUCLEOTIDE SEQUENCE [LARGE SCALE GENOMIC DNA]</scope>
    <source>
        <strain evidence="2 3">SS14</strain>
    </source>
</reference>
<dbReference type="PRINTS" id="PR00111">
    <property type="entry name" value="ABHYDROLASE"/>
</dbReference>
<dbReference type="EMBL" id="KN837392">
    <property type="protein sequence ID" value="KIJ25926.1"/>
    <property type="molecule type" value="Genomic_DNA"/>
</dbReference>
<dbReference type="PANTHER" id="PTHR43433:SF5">
    <property type="entry name" value="AB HYDROLASE-1 DOMAIN-CONTAINING PROTEIN"/>
    <property type="match status" value="1"/>
</dbReference>
<dbReference type="OrthoDB" id="408373at2759"/>
<evidence type="ECO:0000259" key="1">
    <source>
        <dbReference type="Pfam" id="PF12697"/>
    </source>
</evidence>
<proteinExistence type="predicted"/>
<evidence type="ECO:0000313" key="2">
    <source>
        <dbReference type="EMBL" id="KIJ25926.1"/>
    </source>
</evidence>
<dbReference type="HOGENOM" id="CLU_020336_11_0_1"/>
<dbReference type="PANTHER" id="PTHR43433">
    <property type="entry name" value="HYDROLASE, ALPHA/BETA FOLD FAMILY PROTEIN"/>
    <property type="match status" value="1"/>
</dbReference>
<dbReference type="SUPFAM" id="SSF53474">
    <property type="entry name" value="alpha/beta-Hydrolases"/>
    <property type="match status" value="1"/>
</dbReference>
<dbReference type="InterPro" id="IPR000073">
    <property type="entry name" value="AB_hydrolase_1"/>
</dbReference>
<name>A0A0C9UKK1_SPHS4</name>
<dbReference type="Pfam" id="PF12697">
    <property type="entry name" value="Abhydrolase_6"/>
    <property type="match status" value="1"/>
</dbReference>
<dbReference type="Proteomes" id="UP000054279">
    <property type="component" value="Unassembled WGS sequence"/>
</dbReference>
<gene>
    <name evidence="2" type="ORF">M422DRAFT_785375</name>
</gene>
<sequence length="275" mass="30518">MPFPTPAEHSLDGVDPSSTIRLAYPKDFYPNPHTVLFPQAKTTYWLLGPEGGIKVVLIHGISTPCVIWRNVAPYLAEHGLRVLVYDLYGRGYSEAPETIYNHDLYTTQLALLLQHIRWDSTHIVGLSMGGGVTAAFAALFPNLITEKIVFLASSGITQGLRREAPHVPADIDPELAADPSHVLRLMSKLQRENLPGFARAFASSLRHGPSRNFENAFKMIARTPRLKCCIIHGTGDRTVPLEAGKRIKKHIPSAQWVPIEGADHDLIVSPEYYEQ</sequence>